<dbReference type="RefSeq" id="WP_133740681.1">
    <property type="nucleotide sequence ID" value="NZ_SNYN01000003.1"/>
</dbReference>
<reference evidence="1 2" key="1">
    <citation type="submission" date="2019-03" db="EMBL/GenBank/DDBJ databases">
        <title>Genomic Encyclopedia of Type Strains, Phase IV (KMG-IV): sequencing the most valuable type-strain genomes for metagenomic binning, comparative biology and taxonomic classification.</title>
        <authorList>
            <person name="Goeker M."/>
        </authorList>
    </citation>
    <scope>NUCLEOTIDE SEQUENCE [LARGE SCALE GENOMIC DNA]</scope>
    <source>
        <strain evidence="1 2">DSM 46770</strain>
    </source>
</reference>
<keyword evidence="2" id="KW-1185">Reference proteome</keyword>
<gene>
    <name evidence="1" type="ORF">EV190_103221</name>
</gene>
<proteinExistence type="predicted"/>
<dbReference type="Proteomes" id="UP000295281">
    <property type="component" value="Unassembled WGS sequence"/>
</dbReference>
<comment type="caution">
    <text evidence="1">The sequence shown here is derived from an EMBL/GenBank/DDBJ whole genome shotgun (WGS) entry which is preliminary data.</text>
</comment>
<accession>A0A4V3D8Z3</accession>
<protein>
    <recommendedName>
        <fullName evidence="3">PH (Pleckstrin Homology) domain-containing protein</fullName>
    </recommendedName>
</protein>
<evidence type="ECO:0000313" key="2">
    <source>
        <dbReference type="Proteomes" id="UP000295281"/>
    </source>
</evidence>
<dbReference type="AlphaFoldDB" id="A0A4V3D8Z3"/>
<sequence length="141" mass="15403">MKVRHARWIPVSVWIAGAALLALGAWLCATADYETGVPVIAAGAAGSAYALLQWRLPYFVLTDTQMVLPLQLGPYRRTGIGGPDRLAVEGDRVVVIAAGNRRVPLPVWRHLAHPADWAELAARLPRRGGPDPRDREPGRWS</sequence>
<organism evidence="1 2">
    <name type="scientific">Actinorugispora endophytica</name>
    <dbReference type="NCBI Taxonomy" id="1605990"/>
    <lineage>
        <taxon>Bacteria</taxon>
        <taxon>Bacillati</taxon>
        <taxon>Actinomycetota</taxon>
        <taxon>Actinomycetes</taxon>
        <taxon>Streptosporangiales</taxon>
        <taxon>Nocardiopsidaceae</taxon>
        <taxon>Actinorugispora</taxon>
    </lineage>
</organism>
<name>A0A4V3D8Z3_9ACTN</name>
<evidence type="ECO:0008006" key="3">
    <source>
        <dbReference type="Google" id="ProtNLM"/>
    </source>
</evidence>
<dbReference type="EMBL" id="SNYN01000003">
    <property type="protein sequence ID" value="TDQ53770.1"/>
    <property type="molecule type" value="Genomic_DNA"/>
</dbReference>
<dbReference type="OrthoDB" id="3694145at2"/>
<evidence type="ECO:0000313" key="1">
    <source>
        <dbReference type="EMBL" id="TDQ53770.1"/>
    </source>
</evidence>